<dbReference type="EMBL" id="CP066769">
    <property type="protein sequence ID" value="QQK01533.1"/>
    <property type="molecule type" value="Genomic_DNA"/>
</dbReference>
<evidence type="ECO:0000313" key="3">
    <source>
        <dbReference type="Proteomes" id="UP000596205"/>
    </source>
</evidence>
<feature type="transmembrane region" description="Helical" evidence="1">
    <location>
        <begin position="136"/>
        <end position="154"/>
    </location>
</feature>
<dbReference type="RefSeq" id="WP_199568463.1">
    <property type="nucleotide sequence ID" value="NZ_CP066769.1"/>
</dbReference>
<feature type="transmembrane region" description="Helical" evidence="1">
    <location>
        <begin position="223"/>
        <end position="244"/>
    </location>
</feature>
<organism evidence="2 3">
    <name type="scientific">Burkholderia anthina</name>
    <dbReference type="NCBI Taxonomy" id="179879"/>
    <lineage>
        <taxon>Bacteria</taxon>
        <taxon>Pseudomonadati</taxon>
        <taxon>Pseudomonadota</taxon>
        <taxon>Betaproteobacteria</taxon>
        <taxon>Burkholderiales</taxon>
        <taxon>Burkholderiaceae</taxon>
        <taxon>Burkholderia</taxon>
        <taxon>Burkholderia cepacia complex</taxon>
    </lineage>
</organism>
<keyword evidence="1" id="KW-0472">Membrane</keyword>
<feature type="transmembrane region" description="Helical" evidence="1">
    <location>
        <begin position="189"/>
        <end position="211"/>
    </location>
</feature>
<protein>
    <submittedName>
        <fullName evidence="2">Uncharacterized protein</fullName>
    </submittedName>
</protein>
<name>A0A7T7AGB7_9BURK</name>
<sequence>MSGIVEGLLWVKLLEGDSNRGRDSNSSGMEGAGFPFLIVVVPWLIIGLSAATLPALLYWQYRNRSWTALTLTILTVVAVFVVLMPYRHYSWWETGLLLEVCSSLLGMIIYLHTLVCSQMNKVIANGASATLSPRTWIVFAVLIAGAYLLFWGLVSTTLSMTPMHHIVSLLQGAFNFRLQFLTEWDLYGYFRLLVALSPTALVTTALQAFFRRRTSEGKNALPWYFKVAAIPSATCIALWGALLLRNALIY</sequence>
<dbReference type="KEGG" id="bann:JFN94_10495"/>
<keyword evidence="1" id="KW-1133">Transmembrane helix</keyword>
<dbReference type="Proteomes" id="UP000596205">
    <property type="component" value="Chromosome 1"/>
</dbReference>
<accession>A0A7T7AGB7</accession>
<proteinExistence type="predicted"/>
<evidence type="ECO:0000256" key="1">
    <source>
        <dbReference type="SAM" id="Phobius"/>
    </source>
</evidence>
<evidence type="ECO:0000313" key="2">
    <source>
        <dbReference type="EMBL" id="QQK01533.1"/>
    </source>
</evidence>
<feature type="transmembrane region" description="Helical" evidence="1">
    <location>
        <begin position="34"/>
        <end position="59"/>
    </location>
</feature>
<feature type="transmembrane region" description="Helical" evidence="1">
    <location>
        <begin position="96"/>
        <end position="115"/>
    </location>
</feature>
<keyword evidence="1" id="KW-0812">Transmembrane</keyword>
<dbReference type="AlphaFoldDB" id="A0A7T7AGB7"/>
<reference evidence="2 3" key="1">
    <citation type="submission" date="2020-12" db="EMBL/GenBank/DDBJ databases">
        <title>Complete genome sequence of Burkholderia anthina BJQ0011.</title>
        <authorList>
            <person name="Xu Y."/>
        </authorList>
    </citation>
    <scope>NUCLEOTIDE SEQUENCE [LARGE SCALE GENOMIC DNA]</scope>
    <source>
        <strain evidence="2 3">BJQ0011</strain>
    </source>
</reference>
<gene>
    <name evidence="2" type="ORF">JFN94_10495</name>
</gene>
<feature type="transmembrane region" description="Helical" evidence="1">
    <location>
        <begin position="66"/>
        <end position="84"/>
    </location>
</feature>